<dbReference type="Pfam" id="PF14539">
    <property type="entry name" value="DUF4442"/>
    <property type="match status" value="1"/>
</dbReference>
<evidence type="ECO:0000313" key="1">
    <source>
        <dbReference type="EMBL" id="MQY52475.1"/>
    </source>
</evidence>
<dbReference type="EMBL" id="WIXJ01000011">
    <property type="protein sequence ID" value="MQY52475.1"/>
    <property type="molecule type" value="Genomic_DNA"/>
</dbReference>
<dbReference type="OrthoDB" id="9814774at2"/>
<sequence length="170" mass="19067">MIPSFWNRIPPRWRPALFRFGLNFFPAYRATGGRVVAVAPDMLGARVRLPLGWRTCNGAGTTFGGSLYAATDPLFALLLAVNLGPDYVVWDKAASIRYRRPGRTTLFADFRISPEDLRVVRETVAREGRCDRHFHVDFCDAEGVVHAGIDKTVYIGRRHPPSGENPPMPR</sequence>
<dbReference type="Proteomes" id="UP000480275">
    <property type="component" value="Unassembled WGS sequence"/>
</dbReference>
<reference evidence="1 2" key="1">
    <citation type="submission" date="2019-10" db="EMBL/GenBank/DDBJ databases">
        <title>Whole-genome sequence of the purple nonsulfur photosynthetic bacterium Rhodocyclus tenuis.</title>
        <authorList>
            <person name="Kyndt J.A."/>
            <person name="Meyer T.E."/>
        </authorList>
    </citation>
    <scope>NUCLEOTIDE SEQUENCE [LARGE SCALE GENOMIC DNA]</scope>
    <source>
        <strain evidence="1 2">DSM 110</strain>
    </source>
</reference>
<dbReference type="AlphaFoldDB" id="A0A6L5JYR0"/>
<accession>A0A6L5JYR0</accession>
<dbReference type="Gene3D" id="3.10.129.10">
    <property type="entry name" value="Hotdog Thioesterase"/>
    <property type="match status" value="1"/>
</dbReference>
<protein>
    <submittedName>
        <fullName evidence="1">DUF4442 domain-containing protein</fullName>
    </submittedName>
</protein>
<proteinExistence type="predicted"/>
<name>A0A6L5JYR0_RHOTE</name>
<dbReference type="InterPro" id="IPR029069">
    <property type="entry name" value="HotDog_dom_sf"/>
</dbReference>
<dbReference type="SUPFAM" id="SSF54637">
    <property type="entry name" value="Thioesterase/thiol ester dehydrase-isomerase"/>
    <property type="match status" value="1"/>
</dbReference>
<dbReference type="InterPro" id="IPR027961">
    <property type="entry name" value="DUF4442"/>
</dbReference>
<organism evidence="1 2">
    <name type="scientific">Rhodocyclus tenuis</name>
    <name type="common">Rhodospirillum tenue</name>
    <dbReference type="NCBI Taxonomy" id="1066"/>
    <lineage>
        <taxon>Bacteria</taxon>
        <taxon>Pseudomonadati</taxon>
        <taxon>Pseudomonadota</taxon>
        <taxon>Betaproteobacteria</taxon>
        <taxon>Rhodocyclales</taxon>
        <taxon>Rhodocyclaceae</taxon>
        <taxon>Rhodocyclus</taxon>
    </lineage>
</organism>
<gene>
    <name evidence="1" type="ORF">GHK24_11900</name>
</gene>
<evidence type="ECO:0000313" key="2">
    <source>
        <dbReference type="Proteomes" id="UP000480275"/>
    </source>
</evidence>
<comment type="caution">
    <text evidence="1">The sequence shown here is derived from an EMBL/GenBank/DDBJ whole genome shotgun (WGS) entry which is preliminary data.</text>
</comment>